<keyword evidence="4 6" id="KW-1133">Transmembrane helix</keyword>
<feature type="transmembrane region" description="Helical" evidence="6">
    <location>
        <begin position="94"/>
        <end position="111"/>
    </location>
</feature>
<dbReference type="Pfam" id="PF00939">
    <property type="entry name" value="Na_sulph_symp"/>
    <property type="match status" value="1"/>
</dbReference>
<feature type="transmembrane region" description="Helical" evidence="6">
    <location>
        <begin position="405"/>
        <end position="425"/>
    </location>
</feature>
<dbReference type="HOGENOM" id="CLU_005170_7_3_11"/>
<evidence type="ECO:0000256" key="4">
    <source>
        <dbReference type="ARBA" id="ARBA00022989"/>
    </source>
</evidence>
<feature type="transmembrane region" description="Helical" evidence="6">
    <location>
        <begin position="26"/>
        <end position="46"/>
    </location>
</feature>
<dbReference type="GO" id="GO:0016020">
    <property type="term" value="C:membrane"/>
    <property type="evidence" value="ECO:0007669"/>
    <property type="project" value="UniProtKB-SubCell"/>
</dbReference>
<feature type="transmembrane region" description="Helical" evidence="6">
    <location>
        <begin position="261"/>
        <end position="284"/>
    </location>
</feature>
<gene>
    <name evidence="7" type="ordered locus">Shel_26970</name>
</gene>
<dbReference type="PANTHER" id="PTHR42826">
    <property type="entry name" value="DICARBOXYLATE TRANSPORTER 2.1, CHLOROPLASTIC"/>
    <property type="match status" value="1"/>
</dbReference>
<keyword evidence="8" id="KW-1185">Reference proteome</keyword>
<feature type="transmembrane region" description="Helical" evidence="6">
    <location>
        <begin position="437"/>
        <end position="459"/>
    </location>
</feature>
<feature type="transmembrane region" description="Helical" evidence="6">
    <location>
        <begin position="488"/>
        <end position="511"/>
    </location>
</feature>
<dbReference type="AlphaFoldDB" id="C7N3H3"/>
<reference evidence="7 8" key="1">
    <citation type="journal article" date="2009" name="Stand. Genomic Sci.">
        <title>Complete genome sequence of Slackia heliotrinireducens type strain (RHS 1).</title>
        <authorList>
            <person name="Pukall R."/>
            <person name="Lapidus A."/>
            <person name="Nolan M."/>
            <person name="Copeland A."/>
            <person name="Glavina Del Rio T."/>
            <person name="Lucas S."/>
            <person name="Chen F."/>
            <person name="Tice H."/>
            <person name="Cheng J.F."/>
            <person name="Chertkov O."/>
            <person name="Bruce D."/>
            <person name="Goodwin L."/>
            <person name="Kuske C."/>
            <person name="Brettin T."/>
            <person name="Detter J.C."/>
            <person name="Han C."/>
            <person name="Pitluck S."/>
            <person name="Pati A."/>
            <person name="Mavrommatis K."/>
            <person name="Ivanova N."/>
            <person name="Ovchinnikova G."/>
            <person name="Chen A."/>
            <person name="Palaniappan K."/>
            <person name="Schneider S."/>
            <person name="Rohde M."/>
            <person name="Chain P."/>
            <person name="D'haeseleer P."/>
            <person name="Goker M."/>
            <person name="Bristow J."/>
            <person name="Eisen J.A."/>
            <person name="Markowitz V."/>
            <person name="Kyrpides N.C."/>
            <person name="Klenk H.P."/>
            <person name="Hugenholtz P."/>
        </authorList>
    </citation>
    <scope>NUCLEOTIDE SEQUENCE [LARGE SCALE GENOMIC DNA]</scope>
    <source>
        <strain evidence="8">ATCC 29202 / DSM 20476 / NCTC 11029 / RHS 1</strain>
    </source>
</reference>
<evidence type="ECO:0000256" key="2">
    <source>
        <dbReference type="ARBA" id="ARBA00007349"/>
    </source>
</evidence>
<dbReference type="PIRSF" id="PIRSF002457">
    <property type="entry name" value="DASS"/>
    <property type="match status" value="1"/>
</dbReference>
<feature type="transmembrane region" description="Helical" evidence="6">
    <location>
        <begin position="370"/>
        <end position="393"/>
    </location>
</feature>
<organism evidence="7 8">
    <name type="scientific">Slackia heliotrinireducens (strain ATCC 29202 / DSM 20476 / NCTC 11029 / RHS 1)</name>
    <name type="common">Peptococcus heliotrinreducens</name>
    <dbReference type="NCBI Taxonomy" id="471855"/>
    <lineage>
        <taxon>Bacteria</taxon>
        <taxon>Bacillati</taxon>
        <taxon>Actinomycetota</taxon>
        <taxon>Coriobacteriia</taxon>
        <taxon>Eggerthellales</taxon>
        <taxon>Eggerthellaceae</taxon>
        <taxon>Slackia</taxon>
    </lineage>
</organism>
<evidence type="ECO:0000313" key="7">
    <source>
        <dbReference type="EMBL" id="ACV23696.1"/>
    </source>
</evidence>
<dbReference type="InterPro" id="IPR001898">
    <property type="entry name" value="SLC13A/DASS"/>
</dbReference>
<keyword evidence="3 6" id="KW-0812">Transmembrane</keyword>
<feature type="transmembrane region" description="Helical" evidence="6">
    <location>
        <begin position="341"/>
        <end position="358"/>
    </location>
</feature>
<accession>C7N3H3</accession>
<protein>
    <submittedName>
        <fullName evidence="7">Anion transporter</fullName>
    </submittedName>
</protein>
<dbReference type="GO" id="GO:0022857">
    <property type="term" value="F:transmembrane transporter activity"/>
    <property type="evidence" value="ECO:0007669"/>
    <property type="project" value="InterPro"/>
</dbReference>
<dbReference type="Proteomes" id="UP000002026">
    <property type="component" value="Chromosome"/>
</dbReference>
<dbReference type="InterPro" id="IPR030676">
    <property type="entry name" value="CitT-rel"/>
</dbReference>
<dbReference type="RefSeq" id="WP_012799793.1">
    <property type="nucleotide sequence ID" value="NC_013165.1"/>
</dbReference>
<proteinExistence type="inferred from homology"/>
<dbReference type="NCBIfam" id="TIGR00785">
    <property type="entry name" value="dass"/>
    <property type="match status" value="1"/>
</dbReference>
<sequence length="517" mass="55260">MVAQHQLGKKTEEAVSKRNQGGKKKGVNWITLAVTVLVGLVLWFIPVPAGLVEFAQSAEGFEDIDGAVLAANCWHLFAIFVATIVGLILKPMPMGAVSILALTVIMLTKLLDNGSSSGYITNTLSGFHNTTIWLIVIAFFISRGFIKTGLGNRIAYLFMSKFGKKTLGLSYSLAATDLILATAMPSNTARAGGVIYPIVSSLSRVFGSNPDDGTARKLGSYLHVTAFQADMITSAMFMTAMAANPLAVSLAAELAGINIDWAGWAIAACVPGLVCLIVVPFVIFKIFPPEIKETPEASDLAHEKLKEMGPVKTSEKLMILVFLVILVLWIAGSSISLNATVTAFIGLAMLLVLGVLTWEDIKNEKAAWDTLVWFAALVMMASYLNTLGLIPWFSDIMAGAVGGMSWLVALIILGVVYFLSHYLFASATAHVSAMYSAFLAVCLAAGAPPLAAAMLLGMISNFYGCLTHYGSGPAPVYFGSGYVTQGKWWTIGLVCAVIEMIILFTVGFGWWSVIGYM</sequence>
<evidence type="ECO:0000256" key="3">
    <source>
        <dbReference type="ARBA" id="ARBA00022692"/>
    </source>
</evidence>
<evidence type="ECO:0000313" key="8">
    <source>
        <dbReference type="Proteomes" id="UP000002026"/>
    </source>
</evidence>
<evidence type="ECO:0000256" key="6">
    <source>
        <dbReference type="SAM" id="Phobius"/>
    </source>
</evidence>
<feature type="transmembrane region" description="Helical" evidence="6">
    <location>
        <begin position="317"/>
        <end position="335"/>
    </location>
</feature>
<dbReference type="STRING" id="471855.Shel_26970"/>
<dbReference type="KEGG" id="shi:Shel_26970"/>
<feature type="transmembrane region" description="Helical" evidence="6">
    <location>
        <begin position="235"/>
        <end position="255"/>
    </location>
</feature>
<comment type="similarity">
    <text evidence="2">Belongs to the SLC13A/DASS transporter (TC 2.A.47) family. DIT1 subfamily.</text>
</comment>
<name>C7N3H3_SLAHD</name>
<evidence type="ECO:0000256" key="5">
    <source>
        <dbReference type="ARBA" id="ARBA00023136"/>
    </source>
</evidence>
<feature type="transmembrane region" description="Helical" evidence="6">
    <location>
        <begin position="131"/>
        <end position="150"/>
    </location>
</feature>
<evidence type="ECO:0000256" key="1">
    <source>
        <dbReference type="ARBA" id="ARBA00004141"/>
    </source>
</evidence>
<comment type="subcellular location">
    <subcellularLocation>
        <location evidence="1">Membrane</location>
        <topology evidence="1">Multi-pass membrane protein</topology>
    </subcellularLocation>
</comment>
<dbReference type="EMBL" id="CP001684">
    <property type="protein sequence ID" value="ACV23696.1"/>
    <property type="molecule type" value="Genomic_DNA"/>
</dbReference>
<feature type="transmembrane region" description="Helical" evidence="6">
    <location>
        <begin position="66"/>
        <end position="89"/>
    </location>
</feature>
<dbReference type="eggNOG" id="COG0471">
    <property type="taxonomic scope" value="Bacteria"/>
</dbReference>
<keyword evidence="5 6" id="KW-0472">Membrane</keyword>